<feature type="region of interest" description="Disordered" evidence="1">
    <location>
        <begin position="1"/>
        <end position="26"/>
    </location>
</feature>
<evidence type="ECO:0000313" key="2">
    <source>
        <dbReference type="EMBL" id="KTD20538.1"/>
    </source>
</evidence>
<name>A0A0W0VKA2_9GAMM</name>
<reference evidence="2 3" key="1">
    <citation type="submission" date="2015-11" db="EMBL/GenBank/DDBJ databases">
        <title>Genomic analysis of 38 Legionella species identifies large and diverse effector repertoires.</title>
        <authorList>
            <person name="Burstein D."/>
            <person name="Amaro F."/>
            <person name="Zusman T."/>
            <person name="Lifshitz Z."/>
            <person name="Cohen O."/>
            <person name="Gilbert J.A."/>
            <person name="Pupko T."/>
            <person name="Shuman H.A."/>
            <person name="Segal G."/>
        </authorList>
    </citation>
    <scope>NUCLEOTIDE SEQUENCE [LARGE SCALE GENOMIC DNA]</scope>
    <source>
        <strain evidence="2 3">ATCC 49751</strain>
    </source>
</reference>
<dbReference type="eggNOG" id="ENOG5032HCB">
    <property type="taxonomic scope" value="Bacteria"/>
</dbReference>
<evidence type="ECO:0000313" key="3">
    <source>
        <dbReference type="Proteomes" id="UP000054869"/>
    </source>
</evidence>
<protein>
    <submittedName>
        <fullName evidence="2">Uncharacterized protein</fullName>
    </submittedName>
</protein>
<organism evidence="2 3">
    <name type="scientific">Legionella lansingensis</name>
    <dbReference type="NCBI Taxonomy" id="45067"/>
    <lineage>
        <taxon>Bacteria</taxon>
        <taxon>Pseudomonadati</taxon>
        <taxon>Pseudomonadota</taxon>
        <taxon>Gammaproteobacteria</taxon>
        <taxon>Legionellales</taxon>
        <taxon>Legionellaceae</taxon>
        <taxon>Legionella</taxon>
    </lineage>
</organism>
<evidence type="ECO:0000256" key="1">
    <source>
        <dbReference type="SAM" id="MobiDB-lite"/>
    </source>
</evidence>
<keyword evidence="3" id="KW-1185">Reference proteome</keyword>
<dbReference type="AlphaFoldDB" id="A0A0W0VKA2"/>
<dbReference type="AntiFam" id="ANF00014">
    <property type="entry name" value="tRNA translation"/>
</dbReference>
<accession>A0A0W0VKA2</accession>
<dbReference type="STRING" id="45067.Llan_1791"/>
<gene>
    <name evidence="2" type="ORF">Llan_1791</name>
</gene>
<dbReference type="EMBL" id="LNYI01000038">
    <property type="protein sequence ID" value="KTD20538.1"/>
    <property type="molecule type" value="Genomic_DNA"/>
</dbReference>
<dbReference type="AntiFam" id="ANF00012">
    <property type="entry name" value="tRNA translation"/>
</dbReference>
<proteinExistence type="predicted"/>
<sequence>MVRKERLELSRVTPLEPKSSASTSSATFAKQGGIIKQYACLVKTRNGILNQITFETPRSKFQKRSKAAVFIWLYGVNDGTRTHDNRDHNPGLYQLSYAHHIVKPGILHVGLARPAGFEPATLGLEGRCSIQMSYGRKLKIGRGGGIRTPDILLPKQARYQTALHPVQPIRGQSANNTRRLA</sequence>
<comment type="caution">
    <text evidence="2">The sequence shown here is derived from an EMBL/GenBank/DDBJ whole genome shotgun (WGS) entry which is preliminary data.</text>
</comment>
<dbReference type="Proteomes" id="UP000054869">
    <property type="component" value="Unassembled WGS sequence"/>
</dbReference>